<dbReference type="Pfam" id="PF17910">
    <property type="entry name" value="FeoB_Cyto"/>
    <property type="match status" value="1"/>
</dbReference>
<evidence type="ECO:0000256" key="1">
    <source>
        <dbReference type="SAM" id="Phobius"/>
    </source>
</evidence>
<dbReference type="EMBL" id="ABYI02000131">
    <property type="protein sequence ID" value="EEG72044.1"/>
    <property type="molecule type" value="Genomic_DNA"/>
</dbReference>
<keyword evidence="1" id="KW-0812">Transmembrane</keyword>
<dbReference type="InterPro" id="IPR041069">
    <property type="entry name" value="FeoB_Cyto"/>
</dbReference>
<feature type="non-terminal residue" evidence="3">
    <location>
        <position position="1"/>
    </location>
</feature>
<keyword evidence="1" id="KW-1133">Transmembrane helix</keyword>
<accession>C0C704</accession>
<evidence type="ECO:0000313" key="4">
    <source>
        <dbReference type="Proteomes" id="UP000004893"/>
    </source>
</evidence>
<dbReference type="eggNOG" id="COG0370">
    <property type="taxonomic scope" value="Bacteria"/>
</dbReference>
<dbReference type="InterPro" id="IPR050860">
    <property type="entry name" value="FeoB_GTPase"/>
</dbReference>
<evidence type="ECO:0000313" key="3">
    <source>
        <dbReference type="EMBL" id="EEG72044.1"/>
    </source>
</evidence>
<feature type="non-terminal residue" evidence="3">
    <location>
        <position position="180"/>
    </location>
</feature>
<reference evidence="3" key="2">
    <citation type="submission" date="2013-06" db="EMBL/GenBank/DDBJ databases">
        <title>Draft genome sequence of Clostridium hylemonae (DSM 15053).</title>
        <authorList>
            <person name="Sudarsanam P."/>
            <person name="Ley R."/>
            <person name="Guruge J."/>
            <person name="Turnbaugh P.J."/>
            <person name="Mahowald M."/>
            <person name="Liep D."/>
            <person name="Gordon J."/>
        </authorList>
    </citation>
    <scope>NUCLEOTIDE SEQUENCE</scope>
    <source>
        <strain evidence="3">DSM 15053</strain>
    </source>
</reference>
<dbReference type="PANTHER" id="PTHR43185:SF1">
    <property type="entry name" value="FE(2+) TRANSPORTER FEOB"/>
    <property type="match status" value="1"/>
</dbReference>
<dbReference type="HOGENOM" id="CLU_1506456_0_0_9"/>
<dbReference type="PANTHER" id="PTHR43185">
    <property type="entry name" value="FERROUS IRON TRANSPORT PROTEIN B"/>
    <property type="match status" value="1"/>
</dbReference>
<dbReference type="GO" id="GO:0005886">
    <property type="term" value="C:plasma membrane"/>
    <property type="evidence" value="ECO:0007669"/>
    <property type="project" value="TreeGrafter"/>
</dbReference>
<reference evidence="3" key="1">
    <citation type="submission" date="2009-02" db="EMBL/GenBank/DDBJ databases">
        <authorList>
            <person name="Fulton L."/>
            <person name="Clifton S."/>
            <person name="Fulton B."/>
            <person name="Xu J."/>
            <person name="Minx P."/>
            <person name="Pepin K.H."/>
            <person name="Johnson M."/>
            <person name="Bhonagiri V."/>
            <person name="Nash W.E."/>
            <person name="Mardis E.R."/>
            <person name="Wilson R.K."/>
        </authorList>
    </citation>
    <scope>NUCLEOTIDE SEQUENCE [LARGE SCALE GENOMIC DNA]</scope>
    <source>
        <strain evidence="3">DSM 15053</strain>
    </source>
</reference>
<gene>
    <name evidence="3" type="primary">feoB</name>
    <name evidence="3" type="ORF">CLOHYLEM_07893</name>
</gene>
<feature type="domain" description="FeoB cytosolic helical" evidence="2">
    <location>
        <begin position="12"/>
        <end position="96"/>
    </location>
</feature>
<dbReference type="Proteomes" id="UP000004893">
    <property type="component" value="Unassembled WGS sequence"/>
</dbReference>
<proteinExistence type="predicted"/>
<dbReference type="AlphaFoldDB" id="C0C704"/>
<sequence>QAKQAVAPVHEFSQEVEAVLDEIETMLDGDIPEEQKRFYAVKLFERDDKIAEQMKHAPDVSAVIEKAEKDMDDDSESIITNERYNYITSIIGESLKKANKEKLTTSDKIDRVVTNRWLALPIFAVVMWLVYYVSVSTVGTWATDWANDGVFGEGWKLFGLVDVPGIPVIVENGLSVVNCA</sequence>
<comment type="caution">
    <text evidence="3">The sequence shown here is derived from an EMBL/GenBank/DDBJ whole genome shotgun (WGS) entry which is preliminary data.</text>
</comment>
<keyword evidence="4" id="KW-1185">Reference proteome</keyword>
<keyword evidence="1" id="KW-0472">Membrane</keyword>
<dbReference type="GO" id="GO:0015093">
    <property type="term" value="F:ferrous iron transmembrane transporter activity"/>
    <property type="evidence" value="ECO:0007669"/>
    <property type="project" value="TreeGrafter"/>
</dbReference>
<name>C0C704_9FIRM</name>
<protein>
    <submittedName>
        <fullName evidence="3">Ferrous iron transport protein B</fullName>
    </submittedName>
</protein>
<evidence type="ECO:0000259" key="2">
    <source>
        <dbReference type="Pfam" id="PF17910"/>
    </source>
</evidence>
<organism evidence="3 4">
    <name type="scientific">[Clostridium] hylemonae DSM 15053</name>
    <dbReference type="NCBI Taxonomy" id="553973"/>
    <lineage>
        <taxon>Bacteria</taxon>
        <taxon>Bacillati</taxon>
        <taxon>Bacillota</taxon>
        <taxon>Clostridia</taxon>
        <taxon>Lachnospirales</taxon>
        <taxon>Lachnospiraceae</taxon>
    </lineage>
</organism>
<feature type="transmembrane region" description="Helical" evidence="1">
    <location>
        <begin position="117"/>
        <end position="135"/>
    </location>
</feature>
<dbReference type="Gene3D" id="1.10.287.1770">
    <property type="match status" value="1"/>
</dbReference>